<keyword evidence="1 3" id="KW-0853">WD repeat</keyword>
<dbReference type="eggNOG" id="KOG1036">
    <property type="taxonomic scope" value="Eukaryota"/>
</dbReference>
<dbReference type="STRING" id="4558.A0A1Z5S4U0"/>
<dbReference type="InParanoid" id="A0A1Z5S4U0"/>
<dbReference type="InterPro" id="IPR001680">
    <property type="entry name" value="WD40_rpt"/>
</dbReference>
<dbReference type="GO" id="GO:0009524">
    <property type="term" value="C:phragmoplast"/>
    <property type="evidence" value="ECO:0000318"/>
    <property type="project" value="GO_Central"/>
</dbReference>
<dbReference type="KEGG" id="sbi:8086211"/>
<dbReference type="PROSITE" id="PS50294">
    <property type="entry name" value="WD_REPEATS_REGION"/>
    <property type="match status" value="1"/>
</dbReference>
<dbReference type="OrthoDB" id="10262475at2759"/>
<dbReference type="InterPro" id="IPR019775">
    <property type="entry name" value="WD40_repeat_CS"/>
</dbReference>
<dbReference type="GO" id="GO:0005654">
    <property type="term" value="C:nucleoplasm"/>
    <property type="evidence" value="ECO:0000318"/>
    <property type="project" value="GO_Central"/>
</dbReference>
<dbReference type="SUPFAM" id="SSF50978">
    <property type="entry name" value="WD40 repeat-like"/>
    <property type="match status" value="1"/>
</dbReference>
<accession>A0A1Z5S4U0</accession>
<dbReference type="GO" id="GO:1990298">
    <property type="term" value="C:bub1-bub3 complex"/>
    <property type="evidence" value="ECO:0000318"/>
    <property type="project" value="GO_Central"/>
</dbReference>
<name>A0A1Z5S4U0_SORBI</name>
<dbReference type="ExpressionAtlas" id="A0A1Z5S4U0">
    <property type="expression patterns" value="baseline"/>
</dbReference>
<dbReference type="GO" id="GO:0007094">
    <property type="term" value="P:mitotic spindle assembly checkpoint signaling"/>
    <property type="evidence" value="ECO:0000318"/>
    <property type="project" value="GO_Central"/>
</dbReference>
<keyword evidence="5" id="KW-1185">Reference proteome</keyword>
<dbReference type="OMA" id="EVPIRCV"/>
<dbReference type="Gene3D" id="2.130.10.10">
    <property type="entry name" value="YVTN repeat-like/Quinoprotein amine dehydrogenase"/>
    <property type="match status" value="1"/>
</dbReference>
<dbReference type="PROSITE" id="PS00678">
    <property type="entry name" value="WD_REPEATS_1"/>
    <property type="match status" value="1"/>
</dbReference>
<gene>
    <name evidence="4" type="ORF">SORBI_3001G083300</name>
</gene>
<dbReference type="GO" id="GO:0043130">
    <property type="term" value="F:ubiquitin binding"/>
    <property type="evidence" value="ECO:0000318"/>
    <property type="project" value="GO_Central"/>
</dbReference>
<protein>
    <submittedName>
        <fullName evidence="4">Uncharacterized protein</fullName>
    </submittedName>
</protein>
<keyword evidence="2" id="KW-0677">Repeat</keyword>
<feature type="repeat" description="WD" evidence="3">
    <location>
        <begin position="89"/>
        <end position="130"/>
    </location>
</feature>
<evidence type="ECO:0000256" key="3">
    <source>
        <dbReference type="PROSITE-ProRule" id="PRU00221"/>
    </source>
</evidence>
<dbReference type="SMART" id="SM00320">
    <property type="entry name" value="WD40"/>
    <property type="match status" value="5"/>
</dbReference>
<dbReference type="AlphaFoldDB" id="A0A1Z5S4U0"/>
<dbReference type="FunFam" id="2.130.10.10:FF:001244">
    <property type="entry name" value="Mitotic checkpoint protein BUB3.3"/>
    <property type="match status" value="1"/>
</dbReference>
<dbReference type="Pfam" id="PF00400">
    <property type="entry name" value="WD40"/>
    <property type="match status" value="2"/>
</dbReference>
<dbReference type="PROSITE" id="PS50082">
    <property type="entry name" value="WD_REPEATS_2"/>
    <property type="match status" value="1"/>
</dbReference>
<dbReference type="InterPro" id="IPR036322">
    <property type="entry name" value="WD40_repeat_dom_sf"/>
</dbReference>
<reference evidence="4 5" key="1">
    <citation type="journal article" date="2009" name="Nature">
        <title>The Sorghum bicolor genome and the diversification of grasses.</title>
        <authorList>
            <person name="Paterson A.H."/>
            <person name="Bowers J.E."/>
            <person name="Bruggmann R."/>
            <person name="Dubchak I."/>
            <person name="Grimwood J."/>
            <person name="Gundlach H."/>
            <person name="Haberer G."/>
            <person name="Hellsten U."/>
            <person name="Mitros T."/>
            <person name="Poliakov A."/>
            <person name="Schmutz J."/>
            <person name="Spannagl M."/>
            <person name="Tang H."/>
            <person name="Wang X."/>
            <person name="Wicker T."/>
            <person name="Bharti A.K."/>
            <person name="Chapman J."/>
            <person name="Feltus F.A."/>
            <person name="Gowik U."/>
            <person name="Grigoriev I.V."/>
            <person name="Lyons E."/>
            <person name="Maher C.A."/>
            <person name="Martis M."/>
            <person name="Narechania A."/>
            <person name="Otillar R.P."/>
            <person name="Penning B.W."/>
            <person name="Salamov A.A."/>
            <person name="Wang Y."/>
            <person name="Zhang L."/>
            <person name="Carpita N.C."/>
            <person name="Freeling M."/>
            <person name="Gingle A.R."/>
            <person name="Hash C.T."/>
            <person name="Keller B."/>
            <person name="Klein P."/>
            <person name="Kresovich S."/>
            <person name="McCann M.C."/>
            <person name="Ming R."/>
            <person name="Peterson D.G."/>
            <person name="Mehboob-ur-Rahman"/>
            <person name="Ware D."/>
            <person name="Westhoff P."/>
            <person name="Mayer K.F."/>
            <person name="Messing J."/>
            <person name="Rokhsar D.S."/>
        </authorList>
    </citation>
    <scope>NUCLEOTIDE SEQUENCE [LARGE SCALE GENOMIC DNA]</scope>
    <source>
        <strain evidence="5">cv. BTx623</strain>
    </source>
</reference>
<evidence type="ECO:0000256" key="2">
    <source>
        <dbReference type="ARBA" id="ARBA00022737"/>
    </source>
</evidence>
<dbReference type="InterPro" id="IPR015943">
    <property type="entry name" value="WD40/YVTN_repeat-like_dom_sf"/>
</dbReference>
<dbReference type="Gramene" id="OQU90950">
    <property type="protein sequence ID" value="OQU90950"/>
    <property type="gene ID" value="SORBI_3001G083300"/>
</dbReference>
<dbReference type="PANTHER" id="PTHR10971">
    <property type="entry name" value="MRNA EXPORT FACTOR AND BUB3"/>
    <property type="match status" value="1"/>
</dbReference>
<evidence type="ECO:0000256" key="1">
    <source>
        <dbReference type="ARBA" id="ARBA00022574"/>
    </source>
</evidence>
<organism evidence="4 5">
    <name type="scientific">Sorghum bicolor</name>
    <name type="common">Sorghum</name>
    <name type="synonym">Sorghum vulgare</name>
    <dbReference type="NCBI Taxonomy" id="4558"/>
    <lineage>
        <taxon>Eukaryota</taxon>
        <taxon>Viridiplantae</taxon>
        <taxon>Streptophyta</taxon>
        <taxon>Embryophyta</taxon>
        <taxon>Tracheophyta</taxon>
        <taxon>Spermatophyta</taxon>
        <taxon>Magnoliopsida</taxon>
        <taxon>Liliopsida</taxon>
        <taxon>Poales</taxon>
        <taxon>Poaceae</taxon>
        <taxon>PACMAD clade</taxon>
        <taxon>Panicoideae</taxon>
        <taxon>Andropogonodae</taxon>
        <taxon>Andropogoneae</taxon>
        <taxon>Sorghinae</taxon>
        <taxon>Sorghum</taxon>
    </lineage>
</organism>
<sequence>MARRSLAGDATAGAASRVRFAPTSNNLLVSSWDSGLRLYDADEGTLRVSAESEAALLDCCFEDESSAFACGSDGSVRRYDFHSGSQDTVGLHEDVLACIEFSSMTGQVMTGGLDKKIKLWDLKTRNVSPSGTIILDSDVASLSICGVYILAAVARNVYFYDMRNLTTPVNEKDCPLEYQIRCLHASPEWNAYVAGSVDGAVALKHLDRGTDRDLGYSFRCHPKSRNGRSNLVPVNCIAVHPCKKTFVTGDDEGCTIAWDARSKKKLIELPIYLGSVASIAYNHNGQLLAVASNYFREVDKEVIDHHQVFIETEEDFKGKSRVG</sequence>
<dbReference type="EMBL" id="CM000760">
    <property type="protein sequence ID" value="OQU90950.1"/>
    <property type="molecule type" value="Genomic_DNA"/>
</dbReference>
<proteinExistence type="predicted"/>
<evidence type="ECO:0000313" key="5">
    <source>
        <dbReference type="Proteomes" id="UP000000768"/>
    </source>
</evidence>
<dbReference type="Proteomes" id="UP000000768">
    <property type="component" value="Chromosome 1"/>
</dbReference>
<reference evidence="5" key="2">
    <citation type="journal article" date="2018" name="Plant J.">
        <title>The Sorghum bicolor reference genome: improved assembly, gene annotations, a transcriptome atlas, and signatures of genome organization.</title>
        <authorList>
            <person name="McCormick R.F."/>
            <person name="Truong S.K."/>
            <person name="Sreedasyam A."/>
            <person name="Jenkins J."/>
            <person name="Shu S."/>
            <person name="Sims D."/>
            <person name="Kennedy M."/>
            <person name="Amirebrahimi M."/>
            <person name="Weers B.D."/>
            <person name="McKinley B."/>
            <person name="Mattison A."/>
            <person name="Morishige D.T."/>
            <person name="Grimwood J."/>
            <person name="Schmutz J."/>
            <person name="Mullet J.E."/>
        </authorList>
    </citation>
    <scope>NUCLEOTIDE SEQUENCE [LARGE SCALE GENOMIC DNA]</scope>
    <source>
        <strain evidence="5">cv. BTx623</strain>
    </source>
</reference>
<dbReference type="GO" id="GO:0000776">
    <property type="term" value="C:kinetochore"/>
    <property type="evidence" value="ECO:0000318"/>
    <property type="project" value="GO_Central"/>
</dbReference>
<evidence type="ECO:0000313" key="4">
    <source>
        <dbReference type="EMBL" id="OQU90950.1"/>
    </source>
</evidence>